<feature type="region of interest" description="Disordered" evidence="5">
    <location>
        <begin position="579"/>
        <end position="615"/>
    </location>
</feature>
<organism evidence="6 7">
    <name type="scientific">Dunaliella salina</name>
    <name type="common">Green alga</name>
    <name type="synonym">Protococcus salinus</name>
    <dbReference type="NCBI Taxonomy" id="3046"/>
    <lineage>
        <taxon>Eukaryota</taxon>
        <taxon>Viridiplantae</taxon>
        <taxon>Chlorophyta</taxon>
        <taxon>core chlorophytes</taxon>
        <taxon>Chlorophyceae</taxon>
        <taxon>CS clade</taxon>
        <taxon>Chlamydomonadales</taxon>
        <taxon>Dunaliellaceae</taxon>
        <taxon>Dunaliella</taxon>
    </lineage>
</organism>
<evidence type="ECO:0000313" key="6">
    <source>
        <dbReference type="EMBL" id="KAF5839634.1"/>
    </source>
</evidence>
<name>A0ABQ7GYF2_DUNSA</name>
<gene>
    <name evidence="6" type="ORF">DUNSADRAFT_290</name>
</gene>
<accession>A0ABQ7GYF2</accession>
<evidence type="ECO:0000256" key="3">
    <source>
        <dbReference type="ARBA" id="ARBA00022448"/>
    </source>
</evidence>
<dbReference type="PANTHER" id="PTHR31344">
    <property type="entry name" value="NUCLEAR PORE COMPLEX PROTEIN NUP205"/>
    <property type="match status" value="1"/>
</dbReference>
<comment type="similarity">
    <text evidence="2">Belongs to the NUP186/NUP192/NUP205 family.</text>
</comment>
<dbReference type="EMBL" id="MU069537">
    <property type="protein sequence ID" value="KAF5839634.1"/>
    <property type="molecule type" value="Genomic_DNA"/>
</dbReference>
<comment type="caution">
    <text evidence="6">The sequence shown here is derived from an EMBL/GenBank/DDBJ whole genome shotgun (WGS) entry which is preliminary data.</text>
</comment>
<keyword evidence="4" id="KW-0539">Nucleus</keyword>
<evidence type="ECO:0000256" key="4">
    <source>
        <dbReference type="ARBA" id="ARBA00023242"/>
    </source>
</evidence>
<keyword evidence="3" id="KW-0813">Transport</keyword>
<evidence type="ECO:0000256" key="2">
    <source>
        <dbReference type="ARBA" id="ARBA00005892"/>
    </source>
</evidence>
<proteinExistence type="inferred from homology"/>
<keyword evidence="7" id="KW-1185">Reference proteome</keyword>
<reference evidence="6" key="1">
    <citation type="submission" date="2017-08" db="EMBL/GenBank/DDBJ databases">
        <authorList>
            <person name="Polle J.E."/>
            <person name="Barry K."/>
            <person name="Cushman J."/>
            <person name="Schmutz J."/>
            <person name="Tran D."/>
            <person name="Hathwaick L.T."/>
            <person name="Yim W.C."/>
            <person name="Jenkins J."/>
            <person name="Mckie-Krisberg Z.M."/>
            <person name="Prochnik S."/>
            <person name="Lindquist E."/>
            <person name="Dockter R.B."/>
            <person name="Adam C."/>
            <person name="Molina H."/>
            <person name="Bunkerborg J."/>
            <person name="Jin E."/>
            <person name="Buchheim M."/>
            <person name="Magnuson J."/>
        </authorList>
    </citation>
    <scope>NUCLEOTIDE SEQUENCE</scope>
    <source>
        <strain evidence="6">CCAP 19/18</strain>
    </source>
</reference>
<comment type="subcellular location">
    <subcellularLocation>
        <location evidence="1">Nucleus</location>
    </subcellularLocation>
</comment>
<evidence type="ECO:0000256" key="5">
    <source>
        <dbReference type="SAM" id="MobiDB-lite"/>
    </source>
</evidence>
<evidence type="ECO:0000256" key="1">
    <source>
        <dbReference type="ARBA" id="ARBA00004123"/>
    </source>
</evidence>
<dbReference type="PANTHER" id="PTHR31344:SF0">
    <property type="entry name" value="NUCLEAR PORE COMPLEX PROTEIN NUP205"/>
    <property type="match status" value="1"/>
</dbReference>
<sequence>MGYDVEPSMSGLEESLLLPRVEYSCLTIFERALLYQGCFLARSKPKLYSQMLNVIYLLATTPISSVPILEYLSPKNNPLLVNLKEVLGQPLPDTEQTYECAASLHQLSWIMRLQEPYLADIPAEERRLQAEMSVNDVSVEALIAHPHVQTALGIHMRSDTGDILFDVAALFPLLVQRYEQYVARGGQAGPAAAEAPATAIRGALRYVQHFNAYALLSGAQAAVAEAWLQLTQHFNAYVLLVGAPQAAVAEAWLQLTQVTRRLLTTVPGTNSDLSPLMVNVARILLSKLQEQAVVNVSMGQSADPLALVRAPHRCHELLRLLLELLALSRRVQPTLLAAHARGSRRAVFVIEAQLGLLLQLGQSGPSPRVRQLAAQSLSALQPLQHLAGCRALDVEPEDPGSVPGPVGSGQMDTLRFRLQHLMAPTLRLVLAIVAPLPESNAVRHDARLFVGAHYRALDRVLREAASPGNFNWTPGDSELEQAELVTSLLSRLVPVWAELGPTQAEGLRHALFRLALAFCCLDTKSTSPIVKSLHTLSPHPGQASPNRTALVSRALRVASLRAVLARFLRDLVAHHQHHPIQGGATSGASLGDGHGGAGAPLRCLGPGPRPEYDPHTARPTLMLVRDMAEQATVDAGAALDELEGLLGLLRMPDRALDDATCAEKLVWGAAAVAAAEDSAGLEGVSGAGGLGGLLARRRLARHYLALAASQLDTLLGKDMFILEHSLAIIVLHFVRYLPRPLASAPGAASAAAGGGGGMAQGAFQPSLGGSEEMLMDAAAASLSATGGGQQQGEVGAGPLSADAAALGSSADLAYFVSRLQETCLHAEELLGKVSDLAGGGPEQLAGTPAATSGPGPTGSRHMLRLEGIDLMVRTLKSYCASF</sequence>
<protein>
    <submittedName>
        <fullName evidence="6">Uncharacterized protein</fullName>
    </submittedName>
</protein>
<evidence type="ECO:0000313" key="7">
    <source>
        <dbReference type="Proteomes" id="UP000815325"/>
    </source>
</evidence>
<dbReference type="Proteomes" id="UP000815325">
    <property type="component" value="Unassembled WGS sequence"/>
</dbReference>
<dbReference type="InterPro" id="IPR021827">
    <property type="entry name" value="Nup186/Nup192/Nup205"/>
</dbReference>